<organism evidence="2 3">
    <name type="scientific">Tetrahymena thermophila (strain SB210)</name>
    <dbReference type="NCBI Taxonomy" id="312017"/>
    <lineage>
        <taxon>Eukaryota</taxon>
        <taxon>Sar</taxon>
        <taxon>Alveolata</taxon>
        <taxon>Ciliophora</taxon>
        <taxon>Intramacronucleata</taxon>
        <taxon>Oligohymenophorea</taxon>
        <taxon>Hymenostomatida</taxon>
        <taxon>Tetrahymenina</taxon>
        <taxon>Tetrahymenidae</taxon>
        <taxon>Tetrahymena</taxon>
    </lineage>
</organism>
<accession>Q22MU8</accession>
<dbReference type="EMBL" id="GG662720">
    <property type="protein sequence ID" value="EAR86300.1"/>
    <property type="molecule type" value="Genomic_DNA"/>
</dbReference>
<feature type="compositionally biased region" description="Basic and acidic residues" evidence="1">
    <location>
        <begin position="241"/>
        <end position="255"/>
    </location>
</feature>
<dbReference type="HOGENOM" id="CLU_614681_0_0_1"/>
<dbReference type="RefSeq" id="XP_976922.1">
    <property type="nucleotide sequence ID" value="XM_971829.1"/>
</dbReference>
<dbReference type="Proteomes" id="UP000009168">
    <property type="component" value="Unassembled WGS sequence"/>
</dbReference>
<feature type="compositionally biased region" description="Low complexity" evidence="1">
    <location>
        <begin position="228"/>
        <end position="239"/>
    </location>
</feature>
<evidence type="ECO:0000256" key="1">
    <source>
        <dbReference type="SAM" id="MobiDB-lite"/>
    </source>
</evidence>
<evidence type="ECO:0000313" key="2">
    <source>
        <dbReference type="EMBL" id="EAR86300.1"/>
    </source>
</evidence>
<dbReference type="AlphaFoldDB" id="Q22MU8"/>
<feature type="region of interest" description="Disordered" evidence="1">
    <location>
        <begin position="228"/>
        <end position="255"/>
    </location>
</feature>
<dbReference type="KEGG" id="tet:TTHERM_00030250"/>
<dbReference type="GeneID" id="7828655"/>
<sequence>MVKKTCPKHEGVQAIYLCGNQDCKLDGFFCDLCTKEGKHLYHRSDWMEIQNLHQNQTQGEQYTDQADISSPNDNNNRTFHDNLYYQGSVSNRNTIMYTTIDSLENEHIISEPEDLKEFLSLVEEKVLNKFRSLKSSLLQKMIEFKNQYHHVNQNILKKELQEKKIAQKEYNERLAESNNYLGIETSTLHNLLMTTLQLIDNTTLQKFNDYDKQKVKNSEFKNNIQKEINYNNNNNSNSHNHSKDNVDPKIANDKKGNYPYYQQLQQQIQQQQQYYQDASIYHHLNFSVAPFYKPTSQIEFFNNQSIIKSYNSDEAIISSKPLKFDKSYYLNFSISPNGESPTFGVMLVQEDCIQGEICFMHEGQISFVSDLNENTASLSLMKQKGSIVRPAHDIFWIDINLSQYTFNIYDEHKNMFFQIDKSKPILNKKQNWYLAFHLYDITLQIL</sequence>
<feature type="region of interest" description="Disordered" evidence="1">
    <location>
        <begin position="56"/>
        <end position="77"/>
    </location>
</feature>
<proteinExistence type="predicted"/>
<gene>
    <name evidence="2" type="ORF">TTHERM_00030250</name>
</gene>
<dbReference type="InParanoid" id="Q22MU8"/>
<reference evidence="3" key="1">
    <citation type="journal article" date="2006" name="PLoS Biol.">
        <title>Macronuclear genome sequence of the ciliate Tetrahymena thermophila, a model eukaryote.</title>
        <authorList>
            <person name="Eisen J.A."/>
            <person name="Coyne R.S."/>
            <person name="Wu M."/>
            <person name="Wu D."/>
            <person name="Thiagarajan M."/>
            <person name="Wortman J.R."/>
            <person name="Badger J.H."/>
            <person name="Ren Q."/>
            <person name="Amedeo P."/>
            <person name="Jones K.M."/>
            <person name="Tallon L.J."/>
            <person name="Delcher A.L."/>
            <person name="Salzberg S.L."/>
            <person name="Silva J.C."/>
            <person name="Haas B.J."/>
            <person name="Majoros W.H."/>
            <person name="Farzad M."/>
            <person name="Carlton J.M."/>
            <person name="Smith R.K. Jr."/>
            <person name="Garg J."/>
            <person name="Pearlman R.E."/>
            <person name="Karrer K.M."/>
            <person name="Sun L."/>
            <person name="Manning G."/>
            <person name="Elde N.C."/>
            <person name="Turkewitz A.P."/>
            <person name="Asai D.J."/>
            <person name="Wilkes D.E."/>
            <person name="Wang Y."/>
            <person name="Cai H."/>
            <person name="Collins K."/>
            <person name="Stewart B.A."/>
            <person name="Lee S.R."/>
            <person name="Wilamowska K."/>
            <person name="Weinberg Z."/>
            <person name="Ruzzo W.L."/>
            <person name="Wloga D."/>
            <person name="Gaertig J."/>
            <person name="Frankel J."/>
            <person name="Tsao C.-C."/>
            <person name="Gorovsky M.A."/>
            <person name="Keeling P.J."/>
            <person name="Waller R.F."/>
            <person name="Patron N.J."/>
            <person name="Cherry J.M."/>
            <person name="Stover N.A."/>
            <person name="Krieger C.J."/>
            <person name="del Toro C."/>
            <person name="Ryder H.F."/>
            <person name="Williamson S.C."/>
            <person name="Barbeau R.A."/>
            <person name="Hamilton E.P."/>
            <person name="Orias E."/>
        </authorList>
    </citation>
    <scope>NUCLEOTIDE SEQUENCE [LARGE SCALE GENOMIC DNA]</scope>
    <source>
        <strain evidence="3">SB210</strain>
    </source>
</reference>
<protein>
    <submittedName>
        <fullName evidence="2">Uncharacterized protein</fullName>
    </submittedName>
</protein>
<evidence type="ECO:0000313" key="3">
    <source>
        <dbReference type="Proteomes" id="UP000009168"/>
    </source>
</evidence>
<name>Q22MU8_TETTS</name>
<keyword evidence="3" id="KW-1185">Reference proteome</keyword>